<dbReference type="AlphaFoldDB" id="A0A8R7QPE2"/>
<feature type="compositionally biased region" description="Polar residues" evidence="1">
    <location>
        <begin position="17"/>
        <end position="27"/>
    </location>
</feature>
<name>A0A8R7QPE2_TRIUA</name>
<feature type="transmembrane region" description="Helical" evidence="2">
    <location>
        <begin position="121"/>
        <end position="140"/>
    </location>
</feature>
<evidence type="ECO:0000256" key="1">
    <source>
        <dbReference type="SAM" id="MobiDB-lite"/>
    </source>
</evidence>
<reference evidence="3" key="2">
    <citation type="submission" date="2018-03" db="EMBL/GenBank/DDBJ databases">
        <title>The Triticum urartu genome reveals the dynamic nature of wheat genome evolution.</title>
        <authorList>
            <person name="Ling H."/>
            <person name="Ma B."/>
            <person name="Shi X."/>
            <person name="Liu H."/>
            <person name="Dong L."/>
            <person name="Sun H."/>
            <person name="Cao Y."/>
            <person name="Gao Q."/>
            <person name="Zheng S."/>
            <person name="Li Y."/>
            <person name="Yu Y."/>
            <person name="Du H."/>
            <person name="Qi M."/>
            <person name="Li Y."/>
            <person name="Yu H."/>
            <person name="Cui Y."/>
            <person name="Wang N."/>
            <person name="Chen C."/>
            <person name="Wu H."/>
            <person name="Zhao Y."/>
            <person name="Zhang J."/>
            <person name="Li Y."/>
            <person name="Zhou W."/>
            <person name="Zhang B."/>
            <person name="Hu W."/>
            <person name="Eijk M."/>
            <person name="Tang J."/>
            <person name="Witsenboer H."/>
            <person name="Zhao S."/>
            <person name="Li Z."/>
            <person name="Zhang A."/>
            <person name="Wang D."/>
            <person name="Liang C."/>
        </authorList>
    </citation>
    <scope>NUCLEOTIDE SEQUENCE [LARGE SCALE GENOMIC DNA]</scope>
    <source>
        <strain evidence="3">cv. G1812</strain>
    </source>
</reference>
<accession>A0A8R7QPE2</accession>
<evidence type="ECO:0000256" key="2">
    <source>
        <dbReference type="SAM" id="Phobius"/>
    </source>
</evidence>
<proteinExistence type="predicted"/>
<keyword evidence="2" id="KW-1133">Transmembrane helix</keyword>
<protein>
    <submittedName>
        <fullName evidence="3">Uncharacterized protein</fullName>
    </submittedName>
</protein>
<dbReference type="Proteomes" id="UP000015106">
    <property type="component" value="Chromosome 6"/>
</dbReference>
<dbReference type="EnsemblPlants" id="TuG1812G0600000799.01.T02">
    <property type="protein sequence ID" value="TuG1812G0600000799.01.T02"/>
    <property type="gene ID" value="TuG1812G0600000799.01"/>
</dbReference>
<dbReference type="Gramene" id="TuG1812G0600000799.01.T02">
    <property type="protein sequence ID" value="TuG1812G0600000799.01.T02"/>
    <property type="gene ID" value="TuG1812G0600000799.01"/>
</dbReference>
<feature type="region of interest" description="Disordered" evidence="1">
    <location>
        <begin position="69"/>
        <end position="103"/>
    </location>
</feature>
<evidence type="ECO:0000313" key="4">
    <source>
        <dbReference type="Proteomes" id="UP000015106"/>
    </source>
</evidence>
<feature type="region of interest" description="Disordered" evidence="1">
    <location>
        <begin position="1"/>
        <end position="49"/>
    </location>
</feature>
<keyword evidence="2" id="KW-0812">Transmembrane</keyword>
<evidence type="ECO:0000313" key="3">
    <source>
        <dbReference type="EnsemblPlants" id="TuG1812G0600000799.01.T02"/>
    </source>
</evidence>
<reference evidence="3" key="3">
    <citation type="submission" date="2022-06" db="UniProtKB">
        <authorList>
            <consortium name="EnsemblPlants"/>
        </authorList>
    </citation>
    <scope>IDENTIFICATION</scope>
</reference>
<reference evidence="4" key="1">
    <citation type="journal article" date="2013" name="Nature">
        <title>Draft genome of the wheat A-genome progenitor Triticum urartu.</title>
        <authorList>
            <person name="Ling H.Q."/>
            <person name="Zhao S."/>
            <person name="Liu D."/>
            <person name="Wang J."/>
            <person name="Sun H."/>
            <person name="Zhang C."/>
            <person name="Fan H."/>
            <person name="Li D."/>
            <person name="Dong L."/>
            <person name="Tao Y."/>
            <person name="Gao C."/>
            <person name="Wu H."/>
            <person name="Li Y."/>
            <person name="Cui Y."/>
            <person name="Guo X."/>
            <person name="Zheng S."/>
            <person name="Wang B."/>
            <person name="Yu K."/>
            <person name="Liang Q."/>
            <person name="Yang W."/>
            <person name="Lou X."/>
            <person name="Chen J."/>
            <person name="Feng M."/>
            <person name="Jian J."/>
            <person name="Zhang X."/>
            <person name="Luo G."/>
            <person name="Jiang Y."/>
            <person name="Liu J."/>
            <person name="Wang Z."/>
            <person name="Sha Y."/>
            <person name="Zhang B."/>
            <person name="Wu H."/>
            <person name="Tang D."/>
            <person name="Shen Q."/>
            <person name="Xue P."/>
            <person name="Zou S."/>
            <person name="Wang X."/>
            <person name="Liu X."/>
            <person name="Wang F."/>
            <person name="Yang Y."/>
            <person name="An X."/>
            <person name="Dong Z."/>
            <person name="Zhang K."/>
            <person name="Zhang X."/>
            <person name="Luo M.C."/>
            <person name="Dvorak J."/>
            <person name="Tong Y."/>
            <person name="Wang J."/>
            <person name="Yang H."/>
            <person name="Li Z."/>
            <person name="Wang D."/>
            <person name="Zhang A."/>
            <person name="Wang J."/>
        </authorList>
    </citation>
    <scope>NUCLEOTIDE SEQUENCE</scope>
    <source>
        <strain evidence="4">cv. G1812</strain>
    </source>
</reference>
<keyword evidence="4" id="KW-1185">Reference proteome</keyword>
<keyword evidence="2" id="KW-0472">Membrane</keyword>
<organism evidence="3 4">
    <name type="scientific">Triticum urartu</name>
    <name type="common">Red wild einkorn</name>
    <name type="synonym">Crithodium urartu</name>
    <dbReference type="NCBI Taxonomy" id="4572"/>
    <lineage>
        <taxon>Eukaryota</taxon>
        <taxon>Viridiplantae</taxon>
        <taxon>Streptophyta</taxon>
        <taxon>Embryophyta</taxon>
        <taxon>Tracheophyta</taxon>
        <taxon>Spermatophyta</taxon>
        <taxon>Magnoliopsida</taxon>
        <taxon>Liliopsida</taxon>
        <taxon>Poales</taxon>
        <taxon>Poaceae</taxon>
        <taxon>BOP clade</taxon>
        <taxon>Pooideae</taxon>
        <taxon>Triticodae</taxon>
        <taxon>Triticeae</taxon>
        <taxon>Triticinae</taxon>
        <taxon>Triticum</taxon>
    </lineage>
</organism>
<sequence length="144" mass="15574">LNFSAVPRTEPARSPLSLPQEQSTTAVASICPVRASPATRRTPTDSPHLPLPFPPIYLIRRRQKRRHHSILAPPDPGPVGLPPAAAATTSPCLHPPPSAATRTRHAATGVGPVRLHRRCSVAMTLLLTVWSSHILLLLLVNRSR</sequence>